<dbReference type="RefSeq" id="WP_114547205.1">
    <property type="nucleotide sequence ID" value="NZ_PPTT01000026.1"/>
</dbReference>
<feature type="transmembrane region" description="Helical" evidence="2">
    <location>
        <begin position="176"/>
        <end position="193"/>
    </location>
</feature>
<evidence type="ECO:0000313" key="5">
    <source>
        <dbReference type="Proteomes" id="UP000253817"/>
    </source>
</evidence>
<feature type="signal peptide" evidence="3">
    <location>
        <begin position="1"/>
        <end position="33"/>
    </location>
</feature>
<feature type="transmembrane region" description="Helical" evidence="2">
    <location>
        <begin position="141"/>
        <end position="164"/>
    </location>
</feature>
<evidence type="ECO:0000256" key="3">
    <source>
        <dbReference type="SAM" id="SignalP"/>
    </source>
</evidence>
<evidence type="ECO:0000256" key="1">
    <source>
        <dbReference type="SAM" id="Coils"/>
    </source>
</evidence>
<keyword evidence="1" id="KW-0175">Coiled coil</keyword>
<gene>
    <name evidence="4" type="ORF">C1876_13275</name>
</gene>
<feature type="coiled-coil region" evidence="1">
    <location>
        <begin position="682"/>
        <end position="709"/>
    </location>
</feature>
<keyword evidence="5" id="KW-1185">Reference proteome</keyword>
<organism evidence="4 5">
    <name type="scientific">Eggerthella sinensis</name>
    <dbReference type="NCBI Taxonomy" id="242230"/>
    <lineage>
        <taxon>Bacteria</taxon>
        <taxon>Bacillati</taxon>
        <taxon>Actinomycetota</taxon>
        <taxon>Coriobacteriia</taxon>
        <taxon>Eggerthellales</taxon>
        <taxon>Eggerthellaceae</taxon>
        <taxon>Eggerthella</taxon>
    </lineage>
</organism>
<proteinExistence type="predicted"/>
<accession>A0ABX9HGJ6</accession>
<keyword evidence="2" id="KW-0472">Membrane</keyword>
<feature type="chain" id="PRO_5045738125" description="DUF11 domain-containing protein" evidence="3">
    <location>
        <begin position="34"/>
        <end position="1103"/>
    </location>
</feature>
<evidence type="ECO:0000313" key="4">
    <source>
        <dbReference type="EMBL" id="RDB67405.1"/>
    </source>
</evidence>
<keyword evidence="2" id="KW-1133">Transmembrane helix</keyword>
<evidence type="ECO:0000256" key="2">
    <source>
        <dbReference type="SAM" id="Phobius"/>
    </source>
</evidence>
<name>A0ABX9HGJ6_9ACTN</name>
<keyword evidence="3" id="KW-0732">Signal</keyword>
<dbReference type="Proteomes" id="UP000253817">
    <property type="component" value="Unassembled WGS sequence"/>
</dbReference>
<comment type="caution">
    <text evidence="4">The sequence shown here is derived from an EMBL/GenBank/DDBJ whole genome shotgun (WGS) entry which is preliminary data.</text>
</comment>
<evidence type="ECO:0008006" key="6">
    <source>
        <dbReference type="Google" id="ProtNLM"/>
    </source>
</evidence>
<dbReference type="EMBL" id="PPTT01000026">
    <property type="protein sequence ID" value="RDB67405.1"/>
    <property type="molecule type" value="Genomic_DNA"/>
</dbReference>
<sequence>MSLPPLPRSTRIAAALAALALAASCMLPLAAFAAEAESEAQAPAEDDAPVLPQIVGSFDKERYEPGEQAVVTLSVANGTPITWNDVRLEAQLPAGVRLADQGGAVARDAETLAPGETLELQLAVLLDSSALKRLAPTGDDGLGGIALACVAAAGFVALAAATFSRSGPRSRKARKGMSVLMSVVLVAGLAPLLPSVAHADEAGEAGASATSFALEGSAACEQLGIVVPATLTVGSTDQAAGLVRAAVAVADGAAVSANARFARIDLVSDTPFAANLSAENIVLGGDFAGLDVASVERTGDTTASVRIDSPGAPGNRGVVLFKAGSFSNPAATGEATVAVEEARIAFDVRSDSCAYDGAGTFALPVSLENARFAAGATAAQFAFADPSLVASSFAVDPDDDARGVLEVTANAATPLEQFKALAAALDAADQLVVDPAALVGEAPCAIDHPAYDDGDETTNDTITTAEAAAAVPYGVVKATRTDKNEDGSLTVSNTVAFGALDGTVSIADASQITLPGQENATGVDGGLLENSLVTLGEVRPDGFDFTFTIDAATVSSWYDAYQASGLTPDEADAQFLDEMTLLMRGHEVDLADGAVLNKLGIPQGACAVNLSDEALVEAVEGTALFDAKDDMNTAKEVFEILSKLVSAIGYFCSTNTADIAQGVSQLLGIIAMFLSTGPDYTVKDVLDELQQMKGQLTRMETSVDNLSIQLRAIDKRGGFESDWYEVKWLMDHLNSYGTLYTSTLGSLSEEQLANGGTEVASFADLTPENQAEFTRFAKAVDAKNNLLKTSVYADTTNLGSLILGTGTKNVVQDYYNWIETYYNWDPETFEIKDVYLGMMITSYLYGYTSSMAYLSTMEGTGTPEEQLAATLSKQELEQQADQVIKKLAGTVQLDPATNSPVIAEKSALRTATEPLGTTQVRCLVNDRVYDESSSLTGLLQRNLYEGCRFSKSYERDDVHLYSFNGSLNLAQWQQMAANLPQVRGVKGYEEVKTVYDELVKLGIHLDYPSAVSTVGDDTRGIKNAYEVWHYDNVSPTKVVVSDASYAKTTDQPSVRHVRTVTVDVFDVKTNQVSRGVTAGRHEGVYWVGRGWGYLNDLYPWRVS</sequence>
<reference evidence="4 5" key="1">
    <citation type="journal article" date="2018" name="Elife">
        <title>Discovery and characterization of a prevalent human gut bacterial enzyme sufficient for the inactivation of a family of plant toxins.</title>
        <authorList>
            <person name="Koppel N."/>
            <person name="Bisanz J.E."/>
            <person name="Pandelia M.E."/>
            <person name="Turnbaugh P.J."/>
            <person name="Balskus E.P."/>
        </authorList>
    </citation>
    <scope>NUCLEOTIDE SEQUENCE [LARGE SCALE GENOMIC DNA]</scope>
    <source>
        <strain evidence="4 5">DSM 16107</strain>
    </source>
</reference>
<protein>
    <recommendedName>
        <fullName evidence="6">DUF11 domain-containing protein</fullName>
    </recommendedName>
</protein>
<keyword evidence="2" id="KW-0812">Transmembrane</keyword>